<dbReference type="Proteomes" id="UP000800035">
    <property type="component" value="Unassembled WGS sequence"/>
</dbReference>
<protein>
    <recommendedName>
        <fullName evidence="4">Steroid 5-alpha reductase C-terminal domain-containing protein</fullName>
    </recommendedName>
</protein>
<dbReference type="OrthoDB" id="67965at2759"/>
<evidence type="ECO:0000313" key="3">
    <source>
        <dbReference type="Proteomes" id="UP000800035"/>
    </source>
</evidence>
<evidence type="ECO:0000313" key="2">
    <source>
        <dbReference type="EMBL" id="KAF1959195.1"/>
    </source>
</evidence>
<keyword evidence="1" id="KW-1133">Transmembrane helix</keyword>
<organism evidence="2 3">
    <name type="scientific">Byssothecium circinans</name>
    <dbReference type="NCBI Taxonomy" id="147558"/>
    <lineage>
        <taxon>Eukaryota</taxon>
        <taxon>Fungi</taxon>
        <taxon>Dikarya</taxon>
        <taxon>Ascomycota</taxon>
        <taxon>Pezizomycotina</taxon>
        <taxon>Dothideomycetes</taxon>
        <taxon>Pleosporomycetidae</taxon>
        <taxon>Pleosporales</taxon>
        <taxon>Massarineae</taxon>
        <taxon>Massarinaceae</taxon>
        <taxon>Byssothecium</taxon>
    </lineage>
</organism>
<dbReference type="GO" id="GO:0016020">
    <property type="term" value="C:membrane"/>
    <property type="evidence" value="ECO:0007669"/>
    <property type="project" value="TreeGrafter"/>
</dbReference>
<feature type="non-terminal residue" evidence="2">
    <location>
        <position position="1"/>
    </location>
</feature>
<dbReference type="PANTHER" id="PTHR32251">
    <property type="entry name" value="3-OXO-5-ALPHA-STEROID 4-DEHYDROGENASE"/>
    <property type="match status" value="1"/>
</dbReference>
<evidence type="ECO:0000256" key="1">
    <source>
        <dbReference type="SAM" id="Phobius"/>
    </source>
</evidence>
<accession>A0A6A5U2V7</accession>
<keyword evidence="3" id="KW-1185">Reference proteome</keyword>
<feature type="transmembrane region" description="Helical" evidence="1">
    <location>
        <begin position="20"/>
        <end position="42"/>
    </location>
</feature>
<dbReference type="Gene3D" id="1.20.120.1630">
    <property type="match status" value="1"/>
</dbReference>
<dbReference type="EMBL" id="ML976985">
    <property type="protein sequence ID" value="KAF1959195.1"/>
    <property type="molecule type" value="Genomic_DNA"/>
</dbReference>
<dbReference type="PANTHER" id="PTHR32251:SF15">
    <property type="entry name" value="3-OXO-5-ALPHA-STEROID 4-DEHYDROGENASE (DUF1295)"/>
    <property type="match status" value="1"/>
</dbReference>
<keyword evidence="1" id="KW-0812">Transmembrane</keyword>
<dbReference type="Pfam" id="PF06966">
    <property type="entry name" value="DUF1295"/>
    <property type="match status" value="1"/>
</dbReference>
<dbReference type="AlphaFoldDB" id="A0A6A5U2V7"/>
<proteinExistence type="predicted"/>
<keyword evidence="1" id="KW-0472">Membrane</keyword>
<name>A0A6A5U2V7_9PLEO</name>
<sequence>RYYLLLFVSISAFKHVFWAWYLLQAPLTLATTIVLCCINYFFDTVNTFLYLAAYTTPTDYREGITQTMLIGGILFLLGSTIETSSEWQRRTFKASRYNEGKPFTGGLFRYARHINYTGFTMYRLSATLLTGGWIAAMGVATCHMVDFLARAIPVLDRYCQMKYGTQWKNYKAQTRAVLIP</sequence>
<dbReference type="InterPro" id="IPR010721">
    <property type="entry name" value="UstE-like"/>
</dbReference>
<gene>
    <name evidence="2" type="ORF">CC80DRAFT_387824</name>
</gene>
<evidence type="ECO:0008006" key="4">
    <source>
        <dbReference type="Google" id="ProtNLM"/>
    </source>
</evidence>
<feature type="non-terminal residue" evidence="2">
    <location>
        <position position="180"/>
    </location>
</feature>
<reference evidence="2" key="1">
    <citation type="journal article" date="2020" name="Stud. Mycol.">
        <title>101 Dothideomycetes genomes: a test case for predicting lifestyles and emergence of pathogens.</title>
        <authorList>
            <person name="Haridas S."/>
            <person name="Albert R."/>
            <person name="Binder M."/>
            <person name="Bloem J."/>
            <person name="Labutti K."/>
            <person name="Salamov A."/>
            <person name="Andreopoulos B."/>
            <person name="Baker S."/>
            <person name="Barry K."/>
            <person name="Bills G."/>
            <person name="Bluhm B."/>
            <person name="Cannon C."/>
            <person name="Castanera R."/>
            <person name="Culley D."/>
            <person name="Daum C."/>
            <person name="Ezra D."/>
            <person name="Gonzalez J."/>
            <person name="Henrissat B."/>
            <person name="Kuo A."/>
            <person name="Liang C."/>
            <person name="Lipzen A."/>
            <person name="Lutzoni F."/>
            <person name="Magnuson J."/>
            <person name="Mondo S."/>
            <person name="Nolan M."/>
            <person name="Ohm R."/>
            <person name="Pangilinan J."/>
            <person name="Park H.-J."/>
            <person name="Ramirez L."/>
            <person name="Alfaro M."/>
            <person name="Sun H."/>
            <person name="Tritt A."/>
            <person name="Yoshinaga Y."/>
            <person name="Zwiers L.-H."/>
            <person name="Turgeon B."/>
            <person name="Goodwin S."/>
            <person name="Spatafora J."/>
            <person name="Crous P."/>
            <person name="Grigoriev I."/>
        </authorList>
    </citation>
    <scope>NUCLEOTIDE SEQUENCE</scope>
    <source>
        <strain evidence="2">CBS 675.92</strain>
    </source>
</reference>